<dbReference type="EMBL" id="AOKG01002099">
    <property type="protein sequence ID" value="EPN39568.1"/>
    <property type="molecule type" value="Genomic_DNA"/>
</dbReference>
<dbReference type="GO" id="GO:0016887">
    <property type="term" value="F:ATP hydrolysis activity"/>
    <property type="evidence" value="ECO:0007669"/>
    <property type="project" value="InterPro"/>
</dbReference>
<dbReference type="AlphaFoldDB" id="S6UCJ6"/>
<dbReference type="SUPFAM" id="SSF52540">
    <property type="entry name" value="P-loop containing nucleoside triphosphate hydrolases"/>
    <property type="match status" value="1"/>
</dbReference>
<keyword evidence="4 8" id="KW-0067">ATP-binding</keyword>
<evidence type="ECO:0000256" key="3">
    <source>
        <dbReference type="ARBA" id="ARBA00022741"/>
    </source>
</evidence>
<feature type="non-terminal residue" evidence="8">
    <location>
        <position position="1"/>
    </location>
</feature>
<dbReference type="PANTHER" id="PTHR43790">
    <property type="entry name" value="CARBOHYDRATE TRANSPORT ATP-BINDING PROTEIN MG119-RELATED"/>
    <property type="match status" value="1"/>
</dbReference>
<evidence type="ECO:0000313" key="8">
    <source>
        <dbReference type="EMBL" id="EPN39568.1"/>
    </source>
</evidence>
<dbReference type="InterPro" id="IPR003439">
    <property type="entry name" value="ABC_transporter-like_ATP-bd"/>
</dbReference>
<dbReference type="Gene3D" id="3.40.50.300">
    <property type="entry name" value="P-loop containing nucleotide triphosphate hydrolases"/>
    <property type="match status" value="1"/>
</dbReference>
<dbReference type="InterPro" id="IPR050107">
    <property type="entry name" value="ABC_carbohydrate_import_ATPase"/>
</dbReference>
<dbReference type="GO" id="GO:0005524">
    <property type="term" value="F:ATP binding"/>
    <property type="evidence" value="ECO:0007669"/>
    <property type="project" value="UniProtKB-KW"/>
</dbReference>
<dbReference type="Proteomes" id="UP000015729">
    <property type="component" value="Unassembled WGS sequence"/>
</dbReference>
<evidence type="ECO:0000256" key="2">
    <source>
        <dbReference type="ARBA" id="ARBA00022475"/>
    </source>
</evidence>
<sequence>SISRAGMVNADEELKLAQRQVAAMRIRSSSPTQLVSELSGGNQQKVVIGRWLERDCPVMLFDEPTRGIDVGAKFDIYALLAELTRQGRALVVVSSDLRELMLICDRIGVLSAGRLIDTFERDSWTQDQLLAAAFAGYQKRDALLNDAAPRNDS</sequence>
<reference evidence="8 9" key="1">
    <citation type="journal article" date="2013" name="PLoS Pathog.">
        <title>Genomic analysis of the Kiwifruit pathogen Pseudomonas syringae pv. actinidiae provides insight into the origins of an emergent plant disease.</title>
        <authorList>
            <person name="McCann H.C."/>
            <person name="Rikkerink E.H."/>
            <person name="Bertels F."/>
            <person name="Fiers M."/>
            <person name="Lu A."/>
            <person name="Rees-George J."/>
            <person name="Andersen M.T."/>
            <person name="Gleave A.P."/>
            <person name="Haubold B."/>
            <person name="Wohlers M.W."/>
            <person name="Guttman D.S."/>
            <person name="Wang P.W."/>
            <person name="Straub C."/>
            <person name="Vanneste J.L."/>
            <person name="Rainey P.B."/>
            <person name="Templeton M.D."/>
        </authorList>
    </citation>
    <scope>NUCLEOTIDE SEQUENCE [LARGE SCALE GENOMIC DNA]</scope>
    <source>
        <strain evidence="8 9">ICMP 18807</strain>
    </source>
</reference>
<evidence type="ECO:0000256" key="5">
    <source>
        <dbReference type="ARBA" id="ARBA00022967"/>
    </source>
</evidence>
<protein>
    <submittedName>
        <fullName evidence="8">Ribose ABC transporter ATP-binding protein</fullName>
    </submittedName>
</protein>
<keyword evidence="2" id="KW-1003">Cell membrane</keyword>
<keyword evidence="6" id="KW-0472">Membrane</keyword>
<organism evidence="8 9">
    <name type="scientific">Pseudomonas syringae pv. actinidiae ICMP 18807</name>
    <dbReference type="NCBI Taxonomy" id="1194404"/>
    <lineage>
        <taxon>Bacteria</taxon>
        <taxon>Pseudomonadati</taxon>
        <taxon>Pseudomonadota</taxon>
        <taxon>Gammaproteobacteria</taxon>
        <taxon>Pseudomonadales</taxon>
        <taxon>Pseudomonadaceae</taxon>
        <taxon>Pseudomonas</taxon>
        <taxon>Pseudomonas syringae</taxon>
    </lineage>
</organism>
<proteinExistence type="predicted"/>
<dbReference type="InterPro" id="IPR027417">
    <property type="entry name" value="P-loop_NTPase"/>
</dbReference>
<dbReference type="PANTHER" id="PTHR43790:SF3">
    <property type="entry name" value="D-ALLOSE IMPORT ATP-BINDING PROTEIN ALSA-RELATED"/>
    <property type="match status" value="1"/>
</dbReference>
<keyword evidence="5" id="KW-1278">Translocase</keyword>
<evidence type="ECO:0000256" key="4">
    <source>
        <dbReference type="ARBA" id="ARBA00022840"/>
    </source>
</evidence>
<comment type="caution">
    <text evidence="8">The sequence shown here is derived from an EMBL/GenBank/DDBJ whole genome shotgun (WGS) entry which is preliminary data.</text>
</comment>
<evidence type="ECO:0000259" key="7">
    <source>
        <dbReference type="Pfam" id="PF00005"/>
    </source>
</evidence>
<accession>S6UCJ6</accession>
<keyword evidence="1" id="KW-0813">Transport</keyword>
<evidence type="ECO:0000256" key="6">
    <source>
        <dbReference type="ARBA" id="ARBA00023136"/>
    </source>
</evidence>
<gene>
    <name evidence="8" type="ORF">A244_30500</name>
</gene>
<keyword evidence="3" id="KW-0547">Nucleotide-binding</keyword>
<evidence type="ECO:0000313" key="9">
    <source>
        <dbReference type="Proteomes" id="UP000015729"/>
    </source>
</evidence>
<feature type="domain" description="ABC transporter" evidence="7">
    <location>
        <begin position="10"/>
        <end position="65"/>
    </location>
</feature>
<dbReference type="Pfam" id="PF00005">
    <property type="entry name" value="ABC_tran"/>
    <property type="match status" value="1"/>
</dbReference>
<evidence type="ECO:0000256" key="1">
    <source>
        <dbReference type="ARBA" id="ARBA00022448"/>
    </source>
</evidence>
<dbReference type="PATRIC" id="fig|1194404.4.peg.6281"/>
<name>S6UCJ6_PSESF</name>